<dbReference type="PANTHER" id="PTHR21041">
    <property type="entry name" value="DENDRITIC CELL-SPECIFIC TRANSMEMBRANE PROTEIN"/>
    <property type="match status" value="1"/>
</dbReference>
<dbReference type="InterPro" id="IPR058842">
    <property type="entry name" value="DCST1_C"/>
</dbReference>
<gene>
    <name evidence="9" type="primary">LOC113521865</name>
</gene>
<dbReference type="AlphaFoldDB" id="A0A6J3BWN9"/>
<evidence type="ECO:0000256" key="1">
    <source>
        <dbReference type="ARBA" id="ARBA00004141"/>
    </source>
</evidence>
<dbReference type="Pfam" id="PF07782">
    <property type="entry name" value="DC_STAMP"/>
    <property type="match status" value="1"/>
</dbReference>
<dbReference type="RefSeq" id="XP_031765833.2">
    <property type="nucleotide sequence ID" value="XM_031909973.2"/>
</dbReference>
<dbReference type="PANTHER" id="PTHR21041:SF17">
    <property type="entry name" value="E3 UBIQUITIN-PROTEIN LIGASE DCST1"/>
    <property type="match status" value="1"/>
</dbReference>
<feature type="domain" description="E3 ubiquitin-protein ligase DCST1-like C-terminal" evidence="7">
    <location>
        <begin position="632"/>
        <end position="682"/>
    </location>
</feature>
<feature type="transmembrane region" description="Helical" evidence="5">
    <location>
        <begin position="532"/>
        <end position="549"/>
    </location>
</feature>
<feature type="transmembrane region" description="Helical" evidence="5">
    <location>
        <begin position="20"/>
        <end position="40"/>
    </location>
</feature>
<feature type="transmembrane region" description="Helical" evidence="5">
    <location>
        <begin position="350"/>
        <end position="372"/>
    </location>
</feature>
<evidence type="ECO:0000313" key="9">
    <source>
        <dbReference type="RefSeq" id="XP_031765833.2"/>
    </source>
</evidence>
<dbReference type="FunCoup" id="A0A6J3BWN9">
    <property type="interactions" value="1"/>
</dbReference>
<name>A0A6J3BWN9_GALME</name>
<proteinExistence type="predicted"/>
<reference evidence="9" key="1">
    <citation type="submission" date="2025-08" db="UniProtKB">
        <authorList>
            <consortium name="RefSeq"/>
        </authorList>
    </citation>
    <scope>IDENTIFICATION</scope>
    <source>
        <tissue evidence="9">Whole larvae</tissue>
    </source>
</reference>
<dbReference type="KEGG" id="gmw:113521865"/>
<evidence type="ECO:0000313" key="8">
    <source>
        <dbReference type="Proteomes" id="UP001652740"/>
    </source>
</evidence>
<comment type="subcellular location">
    <subcellularLocation>
        <location evidence="1">Membrane</location>
        <topology evidence="1">Multi-pass membrane protein</topology>
    </subcellularLocation>
</comment>
<evidence type="ECO:0000256" key="4">
    <source>
        <dbReference type="ARBA" id="ARBA00023136"/>
    </source>
</evidence>
<feature type="transmembrane region" description="Helical" evidence="5">
    <location>
        <begin position="46"/>
        <end position="68"/>
    </location>
</feature>
<evidence type="ECO:0000259" key="6">
    <source>
        <dbReference type="Pfam" id="PF07782"/>
    </source>
</evidence>
<dbReference type="InterPro" id="IPR012858">
    <property type="entry name" value="DC_STAMP-like"/>
</dbReference>
<dbReference type="GeneID" id="113521865"/>
<evidence type="ECO:0000256" key="5">
    <source>
        <dbReference type="SAM" id="Phobius"/>
    </source>
</evidence>
<dbReference type="Pfam" id="PF26037">
    <property type="entry name" value="zf-RING_DCST1_C"/>
    <property type="match status" value="1"/>
</dbReference>
<evidence type="ECO:0000259" key="7">
    <source>
        <dbReference type="Pfam" id="PF26037"/>
    </source>
</evidence>
<dbReference type="InterPro" id="IPR051856">
    <property type="entry name" value="CSR-E3_Ligase_Protein"/>
</dbReference>
<accession>A0A6J3BWN9</accession>
<keyword evidence="2 5" id="KW-0812">Transmembrane</keyword>
<evidence type="ECO:0000256" key="3">
    <source>
        <dbReference type="ARBA" id="ARBA00022989"/>
    </source>
</evidence>
<keyword evidence="4 5" id="KW-0472">Membrane</keyword>
<keyword evidence="3 5" id="KW-1133">Transmembrane helix</keyword>
<dbReference type="Proteomes" id="UP001652740">
    <property type="component" value="Unplaced"/>
</dbReference>
<protein>
    <submittedName>
        <fullName evidence="9">Protein sneaky</fullName>
    </submittedName>
</protein>
<sequence>MHAYDAYTKTICTICNKQYIKCFLSFIGGLFLAQLYYFYMLKTIPFPYYIDICLFFIISILLGIGNAISIQLRCISLLVLPMYCGKPGRGVLKAVVLTYVVAGPITNMGLNAKEVVRVFSCSTQLSYNLSRTKHDLVSKPIRKTIIGFQSDIDQMKDAIRSIKNVIDPIENEIEGTSEVSQSRQQNNIVDDFFRNKRRSEYIDDKYLHNKNEEEAQIYQKDYLKKLEYRCENQFSRAVAVCSNVFATAHNACYESSPPYAAWSLCWPMKLQRICNIKALLKQTDICNSRKQINSGLGEGYVYLKKAKKALVDLKRISLLYKLPNYRELFDIQDAEETAERVMHAFEEKNIVMRTATIIINTCMALLFLRIFLAAVTYHDMYLTEIEYDNVYITSYFKTIDIRRRTKKKYTLLPLKKMERNKYVDVHSLSYVLTERNVLVTHILKVMLEVITATTFVMLDRLFYEALDVVRQHAETETSLQGTRDLEIKVEGTGVLASMIQKLLDGLNERTPIRTFVDTSPCLPRPRLMPHAFFFKIYGGYLWIILLLYLNPYTLRLRRLICGYFYPRREKQRILHLYNDILKKRLKMQKTLRRKAVQAVRAHYLSGENLLSMRIKFPRILGWLRILPAARMTCLICGETEPRNNIRNHQDELWYSCTATKCPFVYCVECWQEVGACCLACDPSLAELSDIDSLSEDEHPRF</sequence>
<feature type="domain" description="Dendritic cell-specific transmembrane protein-like" evidence="6">
    <location>
        <begin position="387"/>
        <end position="577"/>
    </location>
</feature>
<organism evidence="8 9">
    <name type="scientific">Galleria mellonella</name>
    <name type="common">Greater wax moth</name>
    <dbReference type="NCBI Taxonomy" id="7137"/>
    <lineage>
        <taxon>Eukaryota</taxon>
        <taxon>Metazoa</taxon>
        <taxon>Ecdysozoa</taxon>
        <taxon>Arthropoda</taxon>
        <taxon>Hexapoda</taxon>
        <taxon>Insecta</taxon>
        <taxon>Pterygota</taxon>
        <taxon>Neoptera</taxon>
        <taxon>Endopterygota</taxon>
        <taxon>Lepidoptera</taxon>
        <taxon>Glossata</taxon>
        <taxon>Ditrysia</taxon>
        <taxon>Pyraloidea</taxon>
        <taxon>Pyralidae</taxon>
        <taxon>Galleriinae</taxon>
        <taxon>Galleria</taxon>
    </lineage>
</organism>
<keyword evidence="8" id="KW-1185">Reference proteome</keyword>
<evidence type="ECO:0000256" key="2">
    <source>
        <dbReference type="ARBA" id="ARBA00022692"/>
    </source>
</evidence>
<dbReference type="GO" id="GO:0016020">
    <property type="term" value="C:membrane"/>
    <property type="evidence" value="ECO:0007669"/>
    <property type="project" value="UniProtKB-SubCell"/>
</dbReference>
<dbReference type="InParanoid" id="A0A6J3BWN9"/>